<gene>
    <name evidence="8" type="ORF">FcAc13_04595</name>
</gene>
<keyword evidence="3" id="KW-0813">Transport</keyword>
<dbReference type="Pfam" id="PF02321">
    <property type="entry name" value="OEP"/>
    <property type="match status" value="2"/>
</dbReference>
<evidence type="ECO:0000256" key="1">
    <source>
        <dbReference type="ARBA" id="ARBA00004442"/>
    </source>
</evidence>
<dbReference type="PANTHER" id="PTHR30026">
    <property type="entry name" value="OUTER MEMBRANE PROTEIN TOLC"/>
    <property type="match status" value="1"/>
</dbReference>
<dbReference type="Gene3D" id="1.20.1600.10">
    <property type="entry name" value="Outer membrane efflux proteins (OEP)"/>
    <property type="match status" value="1"/>
</dbReference>
<dbReference type="InterPro" id="IPR051906">
    <property type="entry name" value="TolC-like"/>
</dbReference>
<evidence type="ECO:0000256" key="2">
    <source>
        <dbReference type="ARBA" id="ARBA00007613"/>
    </source>
</evidence>
<accession>A0ABR7QWM1</accession>
<keyword evidence="9" id="KW-1185">Reference proteome</keyword>
<evidence type="ECO:0000256" key="6">
    <source>
        <dbReference type="ARBA" id="ARBA00023136"/>
    </source>
</evidence>
<evidence type="ECO:0000256" key="5">
    <source>
        <dbReference type="ARBA" id="ARBA00022692"/>
    </source>
</evidence>
<keyword evidence="4" id="KW-1134">Transmembrane beta strand</keyword>
<sequence length="462" mass="52134">MLSIKKIMILLSIVLVTPCIAQKPQLMKISGEEPFILANECQAGKSSTLKELTLVDVVCIAVQRYPTIASAISGYQGQMDMIDAAQSGYYPQINFEIQTSKSSGIRDGYANTPKLTVRQKLYDFGKQHSFVEQSKAEVERQRGYLQQEIDNVIINSSSIALEIQRLEYIEIKSKYLIQEIKKILEIAASRANSGISTHSDYIQAKSRLEAAEANLFDIQTQLQTARRKLVTYLGHNYQNSKIVTIGDKFFNRTILKYKINEQEIPNLIINQASYALAQAQLDGANAGLLPTISMVGSIEKTLHGYNPNNGKYHGNYNYVGLSVEQSISSGGENVAKIKSAQRMLNSASYNIKTARLELNDQIDSLKLNIYGIESRLKVLNDRLKSINETRILYREQYTLGSRPILDLLNSEEETFRAEENLVNANHDKWLYYLQYLVYTGNARQVFKLNSIIDKILGQKNAE</sequence>
<dbReference type="PANTHER" id="PTHR30026:SF22">
    <property type="entry name" value="OUTER MEMBRANE EFFLUX PROTEIN"/>
    <property type="match status" value="1"/>
</dbReference>
<comment type="similarity">
    <text evidence="2">Belongs to the outer membrane factor (OMF) (TC 1.B.17) family.</text>
</comment>
<evidence type="ECO:0000256" key="7">
    <source>
        <dbReference type="ARBA" id="ARBA00023237"/>
    </source>
</evidence>
<keyword evidence="7" id="KW-0998">Cell outer membrane</keyword>
<dbReference type="SUPFAM" id="SSF56954">
    <property type="entry name" value="Outer membrane efflux proteins (OEP)"/>
    <property type="match status" value="1"/>
</dbReference>
<organism evidence="8 9">
    <name type="scientific">Frischella japonica</name>
    <dbReference type="NCBI Taxonomy" id="2741544"/>
    <lineage>
        <taxon>Bacteria</taxon>
        <taxon>Pseudomonadati</taxon>
        <taxon>Pseudomonadota</taxon>
        <taxon>Gammaproteobacteria</taxon>
        <taxon>Orbales</taxon>
        <taxon>Orbaceae</taxon>
        <taxon>Frischella</taxon>
    </lineage>
</organism>
<comment type="subcellular location">
    <subcellularLocation>
        <location evidence="1">Cell outer membrane</location>
    </subcellularLocation>
</comment>
<protein>
    <submittedName>
        <fullName evidence="8">TolC family protein</fullName>
    </submittedName>
</protein>
<evidence type="ECO:0000256" key="4">
    <source>
        <dbReference type="ARBA" id="ARBA00022452"/>
    </source>
</evidence>
<proteinExistence type="inferred from homology"/>
<evidence type="ECO:0000313" key="9">
    <source>
        <dbReference type="Proteomes" id="UP000651208"/>
    </source>
</evidence>
<evidence type="ECO:0000313" key="8">
    <source>
        <dbReference type="EMBL" id="MBC9130585.1"/>
    </source>
</evidence>
<dbReference type="Proteomes" id="UP000651208">
    <property type="component" value="Unassembled WGS sequence"/>
</dbReference>
<dbReference type="EMBL" id="JABURY010000010">
    <property type="protein sequence ID" value="MBC9130585.1"/>
    <property type="molecule type" value="Genomic_DNA"/>
</dbReference>
<dbReference type="RefSeq" id="WP_187755028.1">
    <property type="nucleotide sequence ID" value="NZ_JABURY010000010.1"/>
</dbReference>
<keyword evidence="5" id="KW-0812">Transmembrane</keyword>
<comment type="caution">
    <text evidence="8">The sequence shown here is derived from an EMBL/GenBank/DDBJ whole genome shotgun (WGS) entry which is preliminary data.</text>
</comment>
<reference evidence="8 9" key="1">
    <citation type="submission" date="2020-06" db="EMBL/GenBank/DDBJ databases">
        <title>Frischella cerana isolated from Apis cerana gut homogenate.</title>
        <authorList>
            <person name="Wolter L.A."/>
            <person name="Suenami S."/>
            <person name="Miyazaki R."/>
        </authorList>
    </citation>
    <scope>NUCLEOTIDE SEQUENCE [LARGE SCALE GENOMIC DNA]</scope>
    <source>
        <strain evidence="8 9">Ac13</strain>
    </source>
</reference>
<name>A0ABR7QWM1_9GAMM</name>
<keyword evidence="6" id="KW-0472">Membrane</keyword>
<dbReference type="InterPro" id="IPR003423">
    <property type="entry name" value="OMP_efflux"/>
</dbReference>
<evidence type="ECO:0000256" key="3">
    <source>
        <dbReference type="ARBA" id="ARBA00022448"/>
    </source>
</evidence>